<evidence type="ECO:0000259" key="2">
    <source>
        <dbReference type="Pfam" id="PF23197"/>
    </source>
</evidence>
<name>A0AAV1S2D9_9ROSI</name>
<dbReference type="Proteomes" id="UP001314170">
    <property type="component" value="Unassembled WGS sequence"/>
</dbReference>
<dbReference type="InterPro" id="IPR056284">
    <property type="entry name" value="AIR9-like_A9"/>
</dbReference>
<keyword evidence="4" id="KW-1185">Reference proteome</keyword>
<comment type="caution">
    <text evidence="3">The sequence shown here is derived from an EMBL/GenBank/DDBJ whole genome shotgun (WGS) entry which is preliminary data.</text>
</comment>
<feature type="domain" description="DUF7046" evidence="1">
    <location>
        <begin position="309"/>
        <end position="390"/>
    </location>
</feature>
<evidence type="ECO:0000313" key="4">
    <source>
        <dbReference type="Proteomes" id="UP001314170"/>
    </source>
</evidence>
<dbReference type="AlphaFoldDB" id="A0AAV1S2D9"/>
<dbReference type="Pfam" id="PF23080">
    <property type="entry name" value="DUF7046"/>
    <property type="match status" value="1"/>
</dbReference>
<proteinExistence type="predicted"/>
<dbReference type="PANTHER" id="PTHR31149">
    <property type="entry name" value="EXPRESSED PROTEIN"/>
    <property type="match status" value="1"/>
</dbReference>
<dbReference type="FunFam" id="2.60.40.2700:FF:000001">
    <property type="entry name" value="Transmembrane protein"/>
    <property type="match status" value="1"/>
</dbReference>
<reference evidence="3 4" key="1">
    <citation type="submission" date="2024-01" db="EMBL/GenBank/DDBJ databases">
        <authorList>
            <person name="Waweru B."/>
        </authorList>
    </citation>
    <scope>NUCLEOTIDE SEQUENCE [LARGE SCALE GENOMIC DNA]</scope>
</reference>
<protein>
    <submittedName>
        <fullName evidence="3">Uncharacterized protein</fullName>
    </submittedName>
</protein>
<dbReference type="Gene3D" id="2.60.40.2700">
    <property type="match status" value="1"/>
</dbReference>
<dbReference type="GO" id="GO:0005886">
    <property type="term" value="C:plasma membrane"/>
    <property type="evidence" value="ECO:0007669"/>
    <property type="project" value="TreeGrafter"/>
</dbReference>
<dbReference type="PANTHER" id="PTHR31149:SF7">
    <property type="entry name" value="EXPRESSED PROTEIN"/>
    <property type="match status" value="1"/>
</dbReference>
<dbReference type="EMBL" id="CAWUPB010001160">
    <property type="protein sequence ID" value="CAK7342870.1"/>
    <property type="molecule type" value="Genomic_DNA"/>
</dbReference>
<organism evidence="3 4">
    <name type="scientific">Dovyalis caffra</name>
    <dbReference type="NCBI Taxonomy" id="77055"/>
    <lineage>
        <taxon>Eukaryota</taxon>
        <taxon>Viridiplantae</taxon>
        <taxon>Streptophyta</taxon>
        <taxon>Embryophyta</taxon>
        <taxon>Tracheophyta</taxon>
        <taxon>Spermatophyta</taxon>
        <taxon>Magnoliopsida</taxon>
        <taxon>eudicotyledons</taxon>
        <taxon>Gunneridae</taxon>
        <taxon>Pentapetalae</taxon>
        <taxon>rosids</taxon>
        <taxon>fabids</taxon>
        <taxon>Malpighiales</taxon>
        <taxon>Salicaceae</taxon>
        <taxon>Flacourtieae</taxon>
        <taxon>Dovyalis</taxon>
    </lineage>
</organism>
<evidence type="ECO:0000259" key="1">
    <source>
        <dbReference type="Pfam" id="PF23080"/>
    </source>
</evidence>
<dbReference type="InterPro" id="IPR055474">
    <property type="entry name" value="DUF7046"/>
</dbReference>
<dbReference type="Pfam" id="PF23197">
    <property type="entry name" value="IG_AIR9"/>
    <property type="match status" value="1"/>
</dbReference>
<evidence type="ECO:0000313" key="3">
    <source>
        <dbReference type="EMBL" id="CAK7342870.1"/>
    </source>
</evidence>
<sequence>MFSTSLPTQSKNFWKVIPSIVDDERYIFISSMLGLLAEYGIQPHVINASAISNGVKSNVINASAISNGVKDRIIELASVLGPQNGSGSHDINNLASGILTGQITHPSMGQLGTSASNHNTADRHLELNENVPRYVHETNLNNNFPEFSFNPDRTRMVNEVERKVAGPLSDSLFGKSDMNMRAGEMANDVLHPSSTNDEIASSVSDDLPGIEGFQIIGDAIPGEKLLGCGFPVRGTSLCIFQWVHHLEDGTTQYIEGATNPEYIVTADDVDKLIAVECIPMDDQGHQGELVRRFANDQNKIKCGKWTDSSDNWEPTTLVLQRSGYQIKSNGKENVLISDRFSKDLSIKIPAGLSTQFVLTCAGGSSHPLSTYDVRMRDTLVLAMRMFQSKVDDGWVVVVFGLVMIVNGDDGGGGGGSDNGRVRPQSASEKCFRFHYRYIINGGNPDGFD</sequence>
<gene>
    <name evidence="3" type="ORF">DCAF_LOCUS17017</name>
</gene>
<accession>A0AAV1S2D9</accession>
<feature type="domain" description="AIR9-like A9" evidence="2">
    <location>
        <begin position="213"/>
        <end position="290"/>
    </location>
</feature>